<accession>A0ABY4NZC5</accession>
<dbReference type="RefSeq" id="WP_094002559.1">
    <property type="nucleotide sequence ID" value="NZ_CP091196.1"/>
</dbReference>
<proteinExistence type="predicted"/>
<gene>
    <name evidence="1" type="ORF">L1857_22345</name>
</gene>
<protein>
    <submittedName>
        <fullName evidence="1">Uncharacterized protein</fullName>
    </submittedName>
</protein>
<evidence type="ECO:0000313" key="2">
    <source>
        <dbReference type="Proteomes" id="UP000830158"/>
    </source>
</evidence>
<name>A0ABY4NZC5_9PSEU</name>
<dbReference type="EMBL" id="CP091196">
    <property type="protein sequence ID" value="UQS25351.1"/>
    <property type="molecule type" value="Genomic_DNA"/>
</dbReference>
<sequence>MSDRHDSLALLANSVAASVRFTIPTRLSSARHRGRRLAGLAIRLREDDVSIVGGMADTASQVGGSLWLPVPDTTATR</sequence>
<organism evidence="1 2">
    <name type="scientific">Amycolatopsis thermalba</name>
    <dbReference type="NCBI Taxonomy" id="944492"/>
    <lineage>
        <taxon>Bacteria</taxon>
        <taxon>Bacillati</taxon>
        <taxon>Actinomycetota</taxon>
        <taxon>Actinomycetes</taxon>
        <taxon>Pseudonocardiales</taxon>
        <taxon>Pseudonocardiaceae</taxon>
        <taxon>Amycolatopsis</taxon>
    </lineage>
</organism>
<dbReference type="Proteomes" id="UP000830158">
    <property type="component" value="Chromosome"/>
</dbReference>
<keyword evidence="2" id="KW-1185">Reference proteome</keyword>
<evidence type="ECO:0000313" key="1">
    <source>
        <dbReference type="EMBL" id="UQS25351.1"/>
    </source>
</evidence>
<reference evidence="1" key="1">
    <citation type="submission" date="2022-01" db="EMBL/GenBank/DDBJ databases">
        <title>PSI-footprinting approach for the identification of protein synthesis inhibitor producers.</title>
        <authorList>
            <person name="Handel F."/>
            <person name="Kulik A."/>
            <person name="Wex K.W."/>
            <person name="Berscheid A."/>
            <person name="Saur J.S."/>
            <person name="Winkler A."/>
            <person name="Wibberg D."/>
            <person name="Kalinowski J."/>
            <person name="Broetz-Oesterhelt H."/>
            <person name="Mast Y."/>
        </authorList>
    </citation>
    <scope>NUCLEOTIDE SEQUENCE</scope>
    <source>
        <strain evidence="1">KNN 49.3e</strain>
    </source>
</reference>